<dbReference type="Gene3D" id="3.40.50.300">
    <property type="entry name" value="P-loop containing nucleotide triphosphate hydrolases"/>
    <property type="match status" value="1"/>
</dbReference>
<dbReference type="Pfam" id="PF00196">
    <property type="entry name" value="GerE"/>
    <property type="match status" value="1"/>
</dbReference>
<dbReference type="GO" id="GO:0005524">
    <property type="term" value="F:ATP binding"/>
    <property type="evidence" value="ECO:0007669"/>
    <property type="project" value="UniProtKB-KW"/>
</dbReference>
<evidence type="ECO:0000256" key="2">
    <source>
        <dbReference type="ARBA" id="ARBA00022840"/>
    </source>
</evidence>
<reference evidence="5" key="1">
    <citation type="journal article" date="2019" name="Int. J. Syst. Evol. Microbiol.">
        <title>The Global Catalogue of Microorganisms (GCM) 10K type strain sequencing project: providing services to taxonomists for standard genome sequencing and annotation.</title>
        <authorList>
            <consortium name="The Broad Institute Genomics Platform"/>
            <consortium name="The Broad Institute Genome Sequencing Center for Infectious Disease"/>
            <person name="Wu L."/>
            <person name="Ma J."/>
        </authorList>
    </citation>
    <scope>NUCLEOTIDE SEQUENCE [LARGE SCALE GENOMIC DNA]</scope>
    <source>
        <strain evidence="5">CGMCC 4.7405</strain>
    </source>
</reference>
<dbReference type="InterPro" id="IPR011990">
    <property type="entry name" value="TPR-like_helical_dom_sf"/>
</dbReference>
<dbReference type="SUPFAM" id="SSF48452">
    <property type="entry name" value="TPR-like"/>
    <property type="match status" value="1"/>
</dbReference>
<dbReference type="InterPro" id="IPR000792">
    <property type="entry name" value="Tscrpt_reg_LuxR_C"/>
</dbReference>
<dbReference type="InterPro" id="IPR036388">
    <property type="entry name" value="WH-like_DNA-bd_sf"/>
</dbReference>
<dbReference type="PROSITE" id="PS50043">
    <property type="entry name" value="HTH_LUXR_2"/>
    <property type="match status" value="1"/>
</dbReference>
<protein>
    <submittedName>
        <fullName evidence="4">ATP-binding protein</fullName>
    </submittedName>
</protein>
<dbReference type="InterPro" id="IPR027417">
    <property type="entry name" value="P-loop_NTPase"/>
</dbReference>
<evidence type="ECO:0000256" key="1">
    <source>
        <dbReference type="ARBA" id="ARBA00022741"/>
    </source>
</evidence>
<dbReference type="PANTHER" id="PTHR16305:SF28">
    <property type="entry name" value="GUANYLATE CYCLASE DOMAIN-CONTAINING PROTEIN"/>
    <property type="match status" value="1"/>
</dbReference>
<dbReference type="CDD" id="cd06170">
    <property type="entry name" value="LuxR_C_like"/>
    <property type="match status" value="1"/>
</dbReference>
<dbReference type="RefSeq" id="WP_382372845.1">
    <property type="nucleotide sequence ID" value="NZ_JBHRZI010000012.1"/>
</dbReference>
<proteinExistence type="predicted"/>
<keyword evidence="1" id="KW-0547">Nucleotide-binding</keyword>
<dbReference type="PRINTS" id="PR00038">
    <property type="entry name" value="HTHLUXR"/>
</dbReference>
<evidence type="ECO:0000259" key="3">
    <source>
        <dbReference type="PROSITE" id="PS50043"/>
    </source>
</evidence>
<dbReference type="SMART" id="SM00421">
    <property type="entry name" value="HTH_LUXR"/>
    <property type="match status" value="1"/>
</dbReference>
<dbReference type="SUPFAM" id="SSF52540">
    <property type="entry name" value="P-loop containing nucleoside triphosphate hydrolases"/>
    <property type="match status" value="1"/>
</dbReference>
<dbReference type="InterPro" id="IPR041664">
    <property type="entry name" value="AAA_16"/>
</dbReference>
<comment type="caution">
    <text evidence="4">The sequence shown here is derived from an EMBL/GenBank/DDBJ whole genome shotgun (WGS) entry which is preliminary data.</text>
</comment>
<evidence type="ECO:0000313" key="4">
    <source>
        <dbReference type="EMBL" id="MFC3892835.1"/>
    </source>
</evidence>
<dbReference type="Gene3D" id="1.25.40.10">
    <property type="entry name" value="Tetratricopeptide repeat domain"/>
    <property type="match status" value="1"/>
</dbReference>
<dbReference type="Gene3D" id="1.10.10.10">
    <property type="entry name" value="Winged helix-like DNA-binding domain superfamily/Winged helix DNA-binding domain"/>
    <property type="match status" value="1"/>
</dbReference>
<evidence type="ECO:0000313" key="5">
    <source>
        <dbReference type="Proteomes" id="UP001595690"/>
    </source>
</evidence>
<dbReference type="Proteomes" id="UP001595690">
    <property type="component" value="Unassembled WGS sequence"/>
</dbReference>
<accession>A0ABV8BSG2</accession>
<dbReference type="Pfam" id="PF13191">
    <property type="entry name" value="AAA_16"/>
    <property type="match status" value="1"/>
</dbReference>
<keyword evidence="5" id="KW-1185">Reference proteome</keyword>
<organism evidence="4 5">
    <name type="scientific">Lentzea rhizosphaerae</name>
    <dbReference type="NCBI Taxonomy" id="2041025"/>
    <lineage>
        <taxon>Bacteria</taxon>
        <taxon>Bacillati</taxon>
        <taxon>Actinomycetota</taxon>
        <taxon>Actinomycetes</taxon>
        <taxon>Pseudonocardiales</taxon>
        <taxon>Pseudonocardiaceae</taxon>
        <taxon>Lentzea</taxon>
    </lineage>
</organism>
<dbReference type="EMBL" id="JBHRZI010000012">
    <property type="protein sequence ID" value="MFC3892835.1"/>
    <property type="molecule type" value="Genomic_DNA"/>
</dbReference>
<name>A0ABV8BSG2_9PSEU</name>
<sequence length="865" mass="92791">MLEREHEIAELASAATAAAGGSGSVVLLSGEAGIGKSRLVAAVRGVLPPRGRLLVGYCDDLATARTLGPFRDLADDVGPELAGVLRDGGDRDELLDALRRELTRPRRPTVLAVEDLHWADDATVDVLSYLVRRVAELPAVLLLTYRDGESTAGHPLERLLGQAARAPRLRRLELAPLSETAVRRLATPSHLDPDEVYAVTRGNPFFVTEVLAAADVDAVPPTVVDAVLATVSRLDPQTQEVLAQLAVVPSAVHSHLLDRLLPQGIAAVAIAERHRLLDVSPDRVVFRHELIRRAIADALPVARRVLLHRRVLAALAAQEGSDPSAIMHHAVQAGEVAAIVRFGPRAARDAAEAGAHREAASHLRQVLEHRDWFEAGELADLLGRYAVECTTIGEISAALTAQRDVVEVCRALGDARELGAALRWLSRICWMAGEHELMERTADEAVTVLEKAGDDKLLAQALSNRSWQHLLAGRCADSVRTGMPAIELAAEDPVTLSHVLSTVGTAQSQLGLPGGRRLLEHSLRVALSAGSADAACRAYSNTVWLDMQELRFARAGAVLTDAIKLAEGTEHLTFLHHFFTLRAEVALATGAWNQAVADAELVITVHPHVQPLIRCPALTVLGLAVIRRGRPGGDALLTEAWELAQRMAEPQHTVPVAAARAEAAWLHGDVVEAVEWLAPAYAEACRPGHPAFRAELSYWLGKAGDPVPPDDSDHPYALQAAGRWRDAAAAWQRAGCPYHHAAALAESTEPDDLLAALSILDDLDARPLARRVRHRLRELGVPRIPRGPATASRTNPAGLTGRQLEIVHLLAAGLTNAEIADQLVLSVRTVDNHVATVLGKLGVSTRRQIAARAEALGISLQTNAC</sequence>
<gene>
    <name evidence="4" type="ORF">ACFOWZ_15265</name>
</gene>
<dbReference type="PANTHER" id="PTHR16305">
    <property type="entry name" value="TESTICULAR SOLUBLE ADENYLYL CYCLASE"/>
    <property type="match status" value="1"/>
</dbReference>
<dbReference type="InterPro" id="IPR016032">
    <property type="entry name" value="Sig_transdc_resp-reg_C-effctor"/>
</dbReference>
<feature type="domain" description="HTH luxR-type" evidence="3">
    <location>
        <begin position="792"/>
        <end position="857"/>
    </location>
</feature>
<dbReference type="SUPFAM" id="SSF46894">
    <property type="entry name" value="C-terminal effector domain of the bipartite response regulators"/>
    <property type="match status" value="1"/>
</dbReference>
<keyword evidence="2 4" id="KW-0067">ATP-binding</keyword>